<dbReference type="InterPro" id="IPR035437">
    <property type="entry name" value="SNase_OB-fold_sf"/>
</dbReference>
<reference evidence="2" key="1">
    <citation type="journal article" date="2015" name="Nature">
        <title>Complex archaea that bridge the gap between prokaryotes and eukaryotes.</title>
        <authorList>
            <person name="Spang A."/>
            <person name="Saw J.H."/>
            <person name="Jorgensen S.L."/>
            <person name="Zaremba-Niedzwiedzka K."/>
            <person name="Martijn J."/>
            <person name="Lind A.E."/>
            <person name="van Eijk R."/>
            <person name="Schleper C."/>
            <person name="Guy L."/>
            <person name="Ettema T.J."/>
        </authorList>
    </citation>
    <scope>NUCLEOTIDE SEQUENCE</scope>
</reference>
<gene>
    <name evidence="2" type="ORF">LCGC14_1812170</name>
</gene>
<dbReference type="SUPFAM" id="SSF50199">
    <property type="entry name" value="Staphylococcal nuclease"/>
    <property type="match status" value="1"/>
</dbReference>
<dbReference type="Gene3D" id="2.40.50.90">
    <property type="match status" value="1"/>
</dbReference>
<protein>
    <recommendedName>
        <fullName evidence="3">TNase-like domain-containing protein</fullName>
    </recommendedName>
</protein>
<keyword evidence="1" id="KW-0472">Membrane</keyword>
<feature type="transmembrane region" description="Helical" evidence="1">
    <location>
        <begin position="6"/>
        <end position="27"/>
    </location>
</feature>
<comment type="caution">
    <text evidence="2">The sequence shown here is derived from an EMBL/GenBank/DDBJ whole genome shotgun (WGS) entry which is preliminary data.</text>
</comment>
<dbReference type="AlphaFoldDB" id="A0A0F9J136"/>
<evidence type="ECO:0000313" key="2">
    <source>
        <dbReference type="EMBL" id="KKL99665.1"/>
    </source>
</evidence>
<keyword evidence="1" id="KW-0812">Transmembrane</keyword>
<feature type="non-terminal residue" evidence="2">
    <location>
        <position position="76"/>
    </location>
</feature>
<name>A0A0F9J136_9ZZZZ</name>
<organism evidence="2">
    <name type="scientific">marine sediment metagenome</name>
    <dbReference type="NCBI Taxonomy" id="412755"/>
    <lineage>
        <taxon>unclassified sequences</taxon>
        <taxon>metagenomes</taxon>
        <taxon>ecological metagenomes</taxon>
    </lineage>
</organism>
<dbReference type="EMBL" id="LAZR01017620">
    <property type="protein sequence ID" value="KKL99665.1"/>
    <property type="molecule type" value="Genomic_DNA"/>
</dbReference>
<keyword evidence="1" id="KW-1133">Transmembrane helix</keyword>
<evidence type="ECO:0000256" key="1">
    <source>
        <dbReference type="SAM" id="Phobius"/>
    </source>
</evidence>
<sequence length="76" mass="8548">MSKRNFHPFLVIFTVSLVLFSLNFFIIRGHAWEIDSTGTAYYIVDGDTLDVTSVGRIRLADIDAPESYQQGYDAAT</sequence>
<evidence type="ECO:0008006" key="3">
    <source>
        <dbReference type="Google" id="ProtNLM"/>
    </source>
</evidence>
<proteinExistence type="predicted"/>
<accession>A0A0F9J136</accession>